<evidence type="ECO:0000313" key="7">
    <source>
        <dbReference type="Proteomes" id="UP001596415"/>
    </source>
</evidence>
<dbReference type="Pfam" id="PF00535">
    <property type="entry name" value="Glycos_transf_2"/>
    <property type="match status" value="1"/>
</dbReference>
<evidence type="ECO:0000256" key="4">
    <source>
        <dbReference type="SAM" id="Phobius"/>
    </source>
</evidence>
<dbReference type="EMBL" id="JBHTBN010000006">
    <property type="protein sequence ID" value="MFC7358333.1"/>
    <property type="molecule type" value="Genomic_DNA"/>
</dbReference>
<feature type="transmembrane region" description="Helical" evidence="4">
    <location>
        <begin position="6"/>
        <end position="26"/>
    </location>
</feature>
<keyword evidence="4" id="KW-1133">Transmembrane helix</keyword>
<name>A0ABW2MXC6_9FLAO</name>
<reference evidence="7" key="1">
    <citation type="journal article" date="2019" name="Int. J. Syst. Evol. Microbiol.">
        <title>The Global Catalogue of Microorganisms (GCM) 10K type strain sequencing project: providing services to taxonomists for standard genome sequencing and annotation.</title>
        <authorList>
            <consortium name="The Broad Institute Genomics Platform"/>
            <consortium name="The Broad Institute Genome Sequencing Center for Infectious Disease"/>
            <person name="Wu L."/>
            <person name="Ma J."/>
        </authorList>
    </citation>
    <scope>NUCLEOTIDE SEQUENCE [LARGE SCALE GENOMIC DNA]</scope>
    <source>
        <strain evidence="7">CGMCC 1.16306</strain>
    </source>
</reference>
<dbReference type="GO" id="GO:0016757">
    <property type="term" value="F:glycosyltransferase activity"/>
    <property type="evidence" value="ECO:0007669"/>
    <property type="project" value="UniProtKB-KW"/>
</dbReference>
<keyword evidence="3 6" id="KW-0808">Transferase</keyword>
<evidence type="ECO:0000313" key="6">
    <source>
        <dbReference type="EMBL" id="MFC7358333.1"/>
    </source>
</evidence>
<comment type="similarity">
    <text evidence="1">Belongs to the glycosyltransferase 2 family.</text>
</comment>
<keyword evidence="7" id="KW-1185">Reference proteome</keyword>
<sequence length="364" mass="41809">MLLLYVFGTIVLINCGYYLLFSKFAFYTIPEKSFQETPPVSLIICAKNEAKNLQEHLPFWLEQNHPDFEIILINDASADETLDVMEDFALKHPSIKIVNVQNNEAFWASKKYALTLGIKKASNKHLIFTDADCKPATKHWLVEMASQFSSQKELVLGYGAYDKTNGFLNTCIRYETMLTATQYFSYALAGMPYMGVGRNLGYTSSLYYANNGFISHIKVASGDDDLFVNENATSKNTAICVREESFTYSIPKNTWKKWINQKKRHITTSKLYKPKHKLLLGLFYVANLLFWVGTAVIFFFYSWEIPALIIGIRLLLQYVTLGNAAKKLKENDLIPMLPFLELFLICMQMCIFISNRPSKNPRWK</sequence>
<dbReference type="InterPro" id="IPR001173">
    <property type="entry name" value="Glyco_trans_2-like"/>
</dbReference>
<keyword evidence="4" id="KW-0812">Transmembrane</keyword>
<accession>A0ABW2MXC6</accession>
<keyword evidence="4" id="KW-0472">Membrane</keyword>
<dbReference type="PANTHER" id="PTHR43630:SF1">
    <property type="entry name" value="POLY-BETA-1,6-N-ACETYL-D-GLUCOSAMINE SYNTHASE"/>
    <property type="match status" value="1"/>
</dbReference>
<dbReference type="Proteomes" id="UP001596415">
    <property type="component" value="Unassembled WGS sequence"/>
</dbReference>
<dbReference type="Gene3D" id="3.90.550.10">
    <property type="entry name" value="Spore Coat Polysaccharide Biosynthesis Protein SpsA, Chain A"/>
    <property type="match status" value="1"/>
</dbReference>
<dbReference type="EC" id="2.4.-.-" evidence="6"/>
<protein>
    <submittedName>
        <fullName evidence="6">Glycosyltransferase</fullName>
        <ecNumber evidence="6">2.4.-.-</ecNumber>
    </submittedName>
</protein>
<dbReference type="InterPro" id="IPR029044">
    <property type="entry name" value="Nucleotide-diphossugar_trans"/>
</dbReference>
<keyword evidence="2 6" id="KW-0328">Glycosyltransferase</keyword>
<evidence type="ECO:0000256" key="1">
    <source>
        <dbReference type="ARBA" id="ARBA00006739"/>
    </source>
</evidence>
<proteinExistence type="inferred from homology"/>
<dbReference type="PANTHER" id="PTHR43630">
    <property type="entry name" value="POLY-BETA-1,6-N-ACETYL-D-GLUCOSAMINE SYNTHASE"/>
    <property type="match status" value="1"/>
</dbReference>
<comment type="caution">
    <text evidence="6">The sequence shown here is derived from an EMBL/GenBank/DDBJ whole genome shotgun (WGS) entry which is preliminary data.</text>
</comment>
<feature type="transmembrane region" description="Helical" evidence="4">
    <location>
        <begin position="278"/>
        <end position="301"/>
    </location>
</feature>
<gene>
    <name evidence="6" type="ORF">ACFQO1_11590</name>
</gene>
<feature type="domain" description="Glycosyltransferase 2-like" evidence="5">
    <location>
        <begin position="41"/>
        <end position="157"/>
    </location>
</feature>
<dbReference type="RefSeq" id="WP_380218295.1">
    <property type="nucleotide sequence ID" value="NZ_JBHTBN010000006.1"/>
</dbReference>
<evidence type="ECO:0000259" key="5">
    <source>
        <dbReference type="Pfam" id="PF00535"/>
    </source>
</evidence>
<dbReference type="SUPFAM" id="SSF53448">
    <property type="entry name" value="Nucleotide-diphospho-sugar transferases"/>
    <property type="match status" value="1"/>
</dbReference>
<evidence type="ECO:0000256" key="3">
    <source>
        <dbReference type="ARBA" id="ARBA00022679"/>
    </source>
</evidence>
<evidence type="ECO:0000256" key="2">
    <source>
        <dbReference type="ARBA" id="ARBA00022676"/>
    </source>
</evidence>
<organism evidence="6 7">
    <name type="scientific">Jejudonia soesokkakensis</name>
    <dbReference type="NCBI Taxonomy" id="1323432"/>
    <lineage>
        <taxon>Bacteria</taxon>
        <taxon>Pseudomonadati</taxon>
        <taxon>Bacteroidota</taxon>
        <taxon>Flavobacteriia</taxon>
        <taxon>Flavobacteriales</taxon>
        <taxon>Flavobacteriaceae</taxon>
        <taxon>Jejudonia</taxon>
    </lineage>
</organism>
<feature type="transmembrane region" description="Helical" evidence="4">
    <location>
        <begin position="337"/>
        <end position="354"/>
    </location>
</feature>